<dbReference type="EMBL" id="BAABGX010000001">
    <property type="protein sequence ID" value="GAA4302325.1"/>
    <property type="molecule type" value="Genomic_DNA"/>
</dbReference>
<dbReference type="SUPFAM" id="SSF54593">
    <property type="entry name" value="Glyoxalase/Bleomycin resistance protein/Dihydroxybiphenyl dioxygenase"/>
    <property type="match status" value="1"/>
</dbReference>
<sequence length="113" mass="13246">MREFYTEVLELEVLGNFIGHNGYDGIFLGKKESDWHLEFTQSSEKAVHTFDEDDVLVFYPISHAEHERILDKIHQMGFTLMAPKNPYWKINGRMILDPDGFRIIISPLRIKHA</sequence>
<organism evidence="3 4">
    <name type="scientific">Nibribacter koreensis</name>
    <dbReference type="NCBI Taxonomy" id="1084519"/>
    <lineage>
        <taxon>Bacteria</taxon>
        <taxon>Pseudomonadati</taxon>
        <taxon>Bacteroidota</taxon>
        <taxon>Cytophagia</taxon>
        <taxon>Cytophagales</taxon>
        <taxon>Hymenobacteraceae</taxon>
        <taxon>Nibribacter</taxon>
    </lineage>
</organism>
<dbReference type="InterPro" id="IPR029068">
    <property type="entry name" value="Glyas_Bleomycin-R_OHBP_Dase"/>
</dbReference>
<feature type="domain" description="YycE-like N-terminal" evidence="1">
    <location>
        <begin position="2"/>
        <end position="40"/>
    </location>
</feature>
<gene>
    <name evidence="3" type="ORF">GCM10023183_14090</name>
</gene>
<dbReference type="InterPro" id="IPR058998">
    <property type="entry name" value="YycE-like_N"/>
</dbReference>
<proteinExistence type="predicted"/>
<protein>
    <submittedName>
        <fullName evidence="3">VOC family protein</fullName>
    </submittedName>
</protein>
<dbReference type="Proteomes" id="UP001501844">
    <property type="component" value="Unassembled WGS sequence"/>
</dbReference>
<accession>A0ABP8FF58</accession>
<dbReference type="InterPro" id="IPR058997">
    <property type="entry name" value="YycE-like_C"/>
</dbReference>
<name>A0ABP8FF58_9BACT</name>
<feature type="domain" description="YycE-like C-terminal" evidence="2">
    <location>
        <begin position="53"/>
        <end position="105"/>
    </location>
</feature>
<comment type="caution">
    <text evidence="3">The sequence shown here is derived from an EMBL/GenBank/DDBJ whole genome shotgun (WGS) entry which is preliminary data.</text>
</comment>
<dbReference type="Pfam" id="PF22659">
    <property type="entry name" value="YycE-like_C"/>
    <property type="match status" value="1"/>
</dbReference>
<dbReference type="Pfam" id="PF22658">
    <property type="entry name" value="YycE-like_N"/>
    <property type="match status" value="1"/>
</dbReference>
<evidence type="ECO:0000313" key="3">
    <source>
        <dbReference type="EMBL" id="GAA4302325.1"/>
    </source>
</evidence>
<reference evidence="4" key="1">
    <citation type="journal article" date="2019" name="Int. J. Syst. Evol. Microbiol.">
        <title>The Global Catalogue of Microorganisms (GCM) 10K type strain sequencing project: providing services to taxonomists for standard genome sequencing and annotation.</title>
        <authorList>
            <consortium name="The Broad Institute Genomics Platform"/>
            <consortium name="The Broad Institute Genome Sequencing Center for Infectious Disease"/>
            <person name="Wu L."/>
            <person name="Ma J."/>
        </authorList>
    </citation>
    <scope>NUCLEOTIDE SEQUENCE [LARGE SCALE GENOMIC DNA]</scope>
    <source>
        <strain evidence="4">JCM 17917</strain>
    </source>
</reference>
<dbReference type="Gene3D" id="3.10.180.10">
    <property type="entry name" value="2,3-Dihydroxybiphenyl 1,2-Dioxygenase, domain 1"/>
    <property type="match status" value="1"/>
</dbReference>
<evidence type="ECO:0000259" key="2">
    <source>
        <dbReference type="Pfam" id="PF22659"/>
    </source>
</evidence>
<keyword evidence="4" id="KW-1185">Reference proteome</keyword>
<evidence type="ECO:0000313" key="4">
    <source>
        <dbReference type="Proteomes" id="UP001501844"/>
    </source>
</evidence>
<evidence type="ECO:0000259" key="1">
    <source>
        <dbReference type="Pfam" id="PF22658"/>
    </source>
</evidence>